<accession>M0BJ02</accession>
<evidence type="ECO:0008006" key="5">
    <source>
        <dbReference type="Google" id="ProtNLM"/>
    </source>
</evidence>
<evidence type="ECO:0000313" key="4">
    <source>
        <dbReference type="Proteomes" id="UP000011560"/>
    </source>
</evidence>
<keyword evidence="4" id="KW-1185">Reference proteome</keyword>
<feature type="transmembrane region" description="Helical" evidence="2">
    <location>
        <begin position="38"/>
        <end position="56"/>
    </location>
</feature>
<evidence type="ECO:0000256" key="1">
    <source>
        <dbReference type="SAM" id="MobiDB-lite"/>
    </source>
</evidence>
<dbReference type="Proteomes" id="UP000011560">
    <property type="component" value="Unassembled WGS sequence"/>
</dbReference>
<comment type="caution">
    <text evidence="3">The sequence shown here is derived from an EMBL/GenBank/DDBJ whole genome shotgun (WGS) entry which is preliminary data.</text>
</comment>
<dbReference type="RefSeq" id="WP_007700863.1">
    <property type="nucleotide sequence ID" value="NZ_AOIQ01000014.1"/>
</dbReference>
<feature type="region of interest" description="Disordered" evidence="1">
    <location>
        <begin position="64"/>
        <end position="123"/>
    </location>
</feature>
<feature type="compositionally biased region" description="Basic and acidic residues" evidence="1">
    <location>
        <begin position="64"/>
        <end position="84"/>
    </location>
</feature>
<keyword evidence="2" id="KW-0472">Membrane</keyword>
<reference evidence="3 4" key="1">
    <citation type="journal article" date="2014" name="PLoS Genet.">
        <title>Phylogenetically driven sequencing of extremely halophilic archaea reveals strategies for static and dynamic osmo-response.</title>
        <authorList>
            <person name="Becker E.A."/>
            <person name="Seitzer P.M."/>
            <person name="Tritt A."/>
            <person name="Larsen D."/>
            <person name="Krusor M."/>
            <person name="Yao A.I."/>
            <person name="Wu D."/>
            <person name="Madern D."/>
            <person name="Eisen J.A."/>
            <person name="Darling A.E."/>
            <person name="Facciotti M.T."/>
        </authorList>
    </citation>
    <scope>NUCLEOTIDE SEQUENCE [LARGE SCALE GENOMIC DNA]</scope>
    <source>
        <strain evidence="3 4">JCM 14624</strain>
    </source>
</reference>
<evidence type="ECO:0000256" key="2">
    <source>
        <dbReference type="SAM" id="Phobius"/>
    </source>
</evidence>
<keyword evidence="2" id="KW-0812">Transmembrane</keyword>
<organism evidence="3 4">
    <name type="scientific">Halovivax asiaticus JCM 14624</name>
    <dbReference type="NCBI Taxonomy" id="1227490"/>
    <lineage>
        <taxon>Archaea</taxon>
        <taxon>Methanobacteriati</taxon>
        <taxon>Methanobacteriota</taxon>
        <taxon>Stenosarchaea group</taxon>
        <taxon>Halobacteria</taxon>
        <taxon>Halobacteriales</taxon>
        <taxon>Natrialbaceae</taxon>
        <taxon>Halovivax</taxon>
    </lineage>
</organism>
<name>M0BJ02_9EURY</name>
<dbReference type="OrthoDB" id="184807at2157"/>
<evidence type="ECO:0000313" key="3">
    <source>
        <dbReference type="EMBL" id="ELZ10835.1"/>
    </source>
</evidence>
<protein>
    <recommendedName>
        <fullName evidence="5">Cardiolipin synthase N-terminal domain-containing protein</fullName>
    </recommendedName>
</protein>
<keyword evidence="2" id="KW-1133">Transmembrane helix</keyword>
<sequence>MVTPLLVFLIAVPIGIQLLLAAFVHYDAGDIGMNARKWAAIVGGIPIAGLAIYLLARSEHFYDPADDPFREQTHEIHPSRRDEPADPAATQSGSGRRSDGDATASMARQADNGDAASDDGGGS</sequence>
<dbReference type="EMBL" id="AOIQ01000014">
    <property type="protein sequence ID" value="ELZ10835.1"/>
    <property type="molecule type" value="Genomic_DNA"/>
</dbReference>
<dbReference type="AlphaFoldDB" id="M0BJ02"/>
<gene>
    <name evidence="3" type="ORF">C479_08488</name>
</gene>
<proteinExistence type="predicted"/>
<feature type="transmembrane region" description="Helical" evidence="2">
    <location>
        <begin position="6"/>
        <end position="26"/>
    </location>
</feature>